<evidence type="ECO:0000313" key="2">
    <source>
        <dbReference type="Proteomes" id="UP001061991"/>
    </source>
</evidence>
<accession>A0ACD4D1G2</accession>
<keyword evidence="2" id="KW-1185">Reference proteome</keyword>
<dbReference type="Proteomes" id="UP001061991">
    <property type="component" value="Chromosome"/>
</dbReference>
<dbReference type="EC" id="2.7.7.62" evidence="1"/>
<keyword evidence="1" id="KW-0808">Transferase</keyword>
<name>A0ACD4D1G2_9HYPH</name>
<sequence length="174" mass="18798">MITLERGVTFILGGARSGKSSFAEGLIEASGLHAVYLATGRAWDDEMSERIGQHKQRRGSSWTTIEEPLDLVGVLQSECTGNRAVLIDCLTLWLTNLMMSEKDIETETARLVAALPTFKGATVLVSNEVGLGIVPENRMARDFRDHAGRLHQAVAAAAAQVYFVAAGLPLKMKG</sequence>
<protein>
    <submittedName>
        <fullName evidence="1">Bifunctional adenosylcobinamide kinase/adenosylcobinamide-phosphate guanylyltransferase</fullName>
        <ecNumber evidence="1">2.7.1.156</ecNumber>
        <ecNumber evidence="1">2.7.7.62</ecNumber>
    </submittedName>
</protein>
<gene>
    <name evidence="1" type="primary">cobU</name>
    <name evidence="1" type="ORF">N8E88_24780</name>
</gene>
<keyword evidence="1" id="KW-0548">Nucleotidyltransferase</keyword>
<dbReference type="EMBL" id="CP104973">
    <property type="protein sequence ID" value="UXN59752.1"/>
    <property type="molecule type" value="Genomic_DNA"/>
</dbReference>
<evidence type="ECO:0000313" key="1">
    <source>
        <dbReference type="EMBL" id="UXN59752.1"/>
    </source>
</evidence>
<reference evidence="1" key="1">
    <citation type="submission" date="2022-09" db="EMBL/GenBank/DDBJ databases">
        <title>Interaction between co-microsymbionts with complementary sets of symbiotic genes in legume-rhizobium systems.</title>
        <authorList>
            <person name="Safronova V."/>
            <person name="Sazanova A."/>
            <person name="Afonin A."/>
            <person name="Chirak E."/>
        </authorList>
    </citation>
    <scope>NUCLEOTIDE SEQUENCE</scope>
    <source>
        <strain evidence="1">A18/3m</strain>
    </source>
</reference>
<dbReference type="EC" id="2.7.1.156" evidence="1"/>
<keyword evidence="1" id="KW-0418">Kinase</keyword>
<organism evidence="1 2">
    <name type="scientific">Phyllobacterium zundukense</name>
    <dbReference type="NCBI Taxonomy" id="1867719"/>
    <lineage>
        <taxon>Bacteria</taxon>
        <taxon>Pseudomonadati</taxon>
        <taxon>Pseudomonadota</taxon>
        <taxon>Alphaproteobacteria</taxon>
        <taxon>Hyphomicrobiales</taxon>
        <taxon>Phyllobacteriaceae</taxon>
        <taxon>Phyllobacterium</taxon>
    </lineage>
</organism>
<proteinExistence type="predicted"/>